<sequence length="278" mass="28834">MPAVINIDPHWSPGSTIASSSLANPAPNNSIITCVFNDPLSLINEIGGQSSVPKVFTTNVAGIGYRILHPDESFILGPNDRYGAGFFPDLNALSVPSRLEFVYLGGTVTAGGTIRAGRFAHWRFGDVEAEDFYLVNSVTFKPPTCTVATPNIAVTLPPVSTTALANTGAVAGATAFTIALDCGSYAGGQRLALQFDSATASSTLPGVLNVNAGSTARNVGVQLTDASYAPITFGTAKTLGTTTTGRNSYTYYARYYALGQPVGPGTLSATATFTVSYP</sequence>
<dbReference type="Pfam" id="PF00419">
    <property type="entry name" value="Fimbrial"/>
    <property type="match status" value="1"/>
</dbReference>
<dbReference type="GO" id="GO:0043709">
    <property type="term" value="P:cell adhesion involved in single-species biofilm formation"/>
    <property type="evidence" value="ECO:0007669"/>
    <property type="project" value="TreeGrafter"/>
</dbReference>
<protein>
    <submittedName>
        <fullName evidence="6">Fimbrial adhesin</fullName>
    </submittedName>
</protein>
<evidence type="ECO:0000256" key="2">
    <source>
        <dbReference type="ARBA" id="ARBA00006671"/>
    </source>
</evidence>
<reference evidence="7" key="2">
    <citation type="submission" date="2018-06" db="EMBL/GenBank/DDBJ databases">
        <title>Genome sequence of Rhodanobacteraceae bacterium strain Dysh456.</title>
        <authorList>
            <person name="Fukui M."/>
        </authorList>
    </citation>
    <scope>NUCLEOTIDE SEQUENCE [LARGE SCALE GENOMIC DNA]</scope>
    <source>
        <strain evidence="7">Dysh456</strain>
    </source>
</reference>
<evidence type="ECO:0000313" key="7">
    <source>
        <dbReference type="Proteomes" id="UP000270530"/>
    </source>
</evidence>
<organism evidence="6 7">
    <name type="scientific">Aerosticca soli</name>
    <dbReference type="NCBI Taxonomy" id="2010829"/>
    <lineage>
        <taxon>Bacteria</taxon>
        <taxon>Pseudomonadati</taxon>
        <taxon>Pseudomonadota</taxon>
        <taxon>Gammaproteobacteria</taxon>
        <taxon>Lysobacterales</taxon>
        <taxon>Rhodanobacteraceae</taxon>
        <taxon>Aerosticca</taxon>
    </lineage>
</organism>
<dbReference type="GO" id="GO:0009289">
    <property type="term" value="C:pilus"/>
    <property type="evidence" value="ECO:0007669"/>
    <property type="project" value="UniProtKB-SubCell"/>
</dbReference>
<keyword evidence="4" id="KW-0281">Fimbrium</keyword>
<dbReference type="SUPFAM" id="SSF49401">
    <property type="entry name" value="Bacterial adhesins"/>
    <property type="match status" value="1"/>
</dbReference>
<dbReference type="Gene3D" id="2.60.40.1090">
    <property type="entry name" value="Fimbrial-type adhesion domain"/>
    <property type="match status" value="1"/>
</dbReference>
<evidence type="ECO:0000313" key="6">
    <source>
        <dbReference type="EMBL" id="BBD80872.1"/>
    </source>
</evidence>
<dbReference type="InterPro" id="IPR000259">
    <property type="entry name" value="Adhesion_dom_fimbrial"/>
</dbReference>
<evidence type="ECO:0000256" key="4">
    <source>
        <dbReference type="ARBA" id="ARBA00023263"/>
    </source>
</evidence>
<evidence type="ECO:0000259" key="5">
    <source>
        <dbReference type="Pfam" id="PF00419"/>
    </source>
</evidence>
<keyword evidence="7" id="KW-1185">Reference proteome</keyword>
<dbReference type="Proteomes" id="UP000270530">
    <property type="component" value="Chromosome"/>
</dbReference>
<dbReference type="EMBL" id="AP018560">
    <property type="protein sequence ID" value="BBD80872.1"/>
    <property type="molecule type" value="Genomic_DNA"/>
</dbReference>
<reference evidence="7" key="1">
    <citation type="submission" date="2018-04" db="EMBL/GenBank/DDBJ databases">
        <authorList>
            <person name="Watanabe M."/>
            <person name="Kojima H."/>
        </authorList>
    </citation>
    <scope>NUCLEOTIDE SEQUENCE [LARGE SCALE GENOMIC DNA]</scope>
    <source>
        <strain evidence="7">Dysh456</strain>
    </source>
</reference>
<feature type="domain" description="Fimbrial-type adhesion" evidence="5">
    <location>
        <begin position="141"/>
        <end position="277"/>
    </location>
</feature>
<dbReference type="InterPro" id="IPR008966">
    <property type="entry name" value="Adhesion_dom_sf"/>
</dbReference>
<comment type="similarity">
    <text evidence="2">Belongs to the fimbrial protein family.</text>
</comment>
<gene>
    <name evidence="6" type="ORF">ALSL_2246</name>
</gene>
<dbReference type="AlphaFoldDB" id="A0A2Z6E7W1"/>
<name>A0A2Z6E7W1_9GAMM</name>
<keyword evidence="3" id="KW-0732">Signal</keyword>
<dbReference type="Gene3D" id="2.60.40.3310">
    <property type="match status" value="1"/>
</dbReference>
<dbReference type="KEGG" id="rbd:ALSL_2246"/>
<evidence type="ECO:0000256" key="1">
    <source>
        <dbReference type="ARBA" id="ARBA00004561"/>
    </source>
</evidence>
<accession>A0A2Z6E7W1</accession>
<proteinExistence type="inferred from homology"/>
<comment type="subcellular location">
    <subcellularLocation>
        <location evidence="1">Fimbrium</location>
    </subcellularLocation>
</comment>
<evidence type="ECO:0000256" key="3">
    <source>
        <dbReference type="ARBA" id="ARBA00022729"/>
    </source>
</evidence>
<dbReference type="InterPro" id="IPR036937">
    <property type="entry name" value="Adhesion_dom_fimbrial_sf"/>
</dbReference>
<dbReference type="PANTHER" id="PTHR33420:SF3">
    <property type="entry name" value="FIMBRIAL SUBUNIT ELFA"/>
    <property type="match status" value="1"/>
</dbReference>
<dbReference type="InterPro" id="IPR050263">
    <property type="entry name" value="Bact_Fimbrial_Adh_Pro"/>
</dbReference>
<dbReference type="PANTHER" id="PTHR33420">
    <property type="entry name" value="FIMBRIAL SUBUNIT ELFA-RELATED"/>
    <property type="match status" value="1"/>
</dbReference>